<accession>A0A914IBD2</accession>
<organism evidence="1 2">
    <name type="scientific">Globodera rostochiensis</name>
    <name type="common">Golden nematode worm</name>
    <name type="synonym">Heterodera rostochiensis</name>
    <dbReference type="NCBI Taxonomy" id="31243"/>
    <lineage>
        <taxon>Eukaryota</taxon>
        <taxon>Metazoa</taxon>
        <taxon>Ecdysozoa</taxon>
        <taxon>Nematoda</taxon>
        <taxon>Chromadorea</taxon>
        <taxon>Rhabditida</taxon>
        <taxon>Tylenchina</taxon>
        <taxon>Tylenchomorpha</taxon>
        <taxon>Tylenchoidea</taxon>
        <taxon>Heteroderidae</taxon>
        <taxon>Heteroderinae</taxon>
        <taxon>Globodera</taxon>
    </lineage>
</organism>
<evidence type="ECO:0000313" key="1">
    <source>
        <dbReference type="Proteomes" id="UP000887572"/>
    </source>
</evidence>
<reference evidence="2" key="1">
    <citation type="submission" date="2022-11" db="UniProtKB">
        <authorList>
            <consortium name="WormBaseParasite"/>
        </authorList>
    </citation>
    <scope>IDENTIFICATION</scope>
</reference>
<name>A0A914IBD2_GLORO</name>
<dbReference type="Proteomes" id="UP000887572">
    <property type="component" value="Unplaced"/>
</dbReference>
<proteinExistence type="predicted"/>
<evidence type="ECO:0000313" key="2">
    <source>
        <dbReference type="WBParaSite" id="Gr19_v10_g9275.t1"/>
    </source>
</evidence>
<sequence length="365" mass="42443">MLQFTLIVIFINPINIIGNTNGALQPETQKNFRAYLNRPATNSSSAFEHRIDVPEENASLLEKISNNQLLSNPSKPTHTFDHRIDIPDNLSFIQQHEFSVDRTDVRCQQHRGSPFPDLLFSKNGDPRLFPVSPFPENQYSTSNCSVYEHIIDIPETATFLEQFESSPYEIKSNYKFAQFPQNEYQTSINVGQNLIGIVNKFSNYCRHIDGNVQRRVVEPNMDMGKKLCFVGMFVSMSEFINKKMTENIEQFTKRHKNWVSANPKLRQRLGLYDVNKHAVPKQFLERQNTSQMADLYTNMIFYSLSIDQMFNFWIKTKSIMTAANKTNDDKDQKHRILSQEIKKKLDDLTRETLFDFISSKIELEA</sequence>
<protein>
    <submittedName>
        <fullName evidence="2">Uncharacterized protein</fullName>
    </submittedName>
</protein>
<keyword evidence="1" id="KW-1185">Reference proteome</keyword>
<dbReference type="WBParaSite" id="Gr19_v10_g9275.t1">
    <property type="protein sequence ID" value="Gr19_v10_g9275.t1"/>
    <property type="gene ID" value="Gr19_v10_g9275"/>
</dbReference>
<dbReference type="AlphaFoldDB" id="A0A914IBD2"/>